<evidence type="ECO:0000256" key="1">
    <source>
        <dbReference type="ARBA" id="ARBA00009227"/>
    </source>
</evidence>
<dbReference type="PROSITE" id="PS01053">
    <property type="entry name" value="ARGINASE_1"/>
    <property type="match status" value="1"/>
</dbReference>
<dbReference type="CDD" id="cd11593">
    <property type="entry name" value="Agmatinase-like_2"/>
    <property type="match status" value="1"/>
</dbReference>
<keyword evidence="4" id="KW-0464">Manganese</keyword>
<feature type="binding site" evidence="4">
    <location>
        <position position="221"/>
    </location>
    <ligand>
        <name>Mn(2+)</name>
        <dbReference type="ChEBI" id="CHEBI:29035"/>
        <label>1</label>
    </ligand>
</feature>
<dbReference type="PANTHER" id="PTHR11358">
    <property type="entry name" value="ARGINASE/AGMATINASE"/>
    <property type="match status" value="1"/>
</dbReference>
<sequence length="298" mass="33329">MSWRLRIDRKFPFANFQTKREDSSVSILGAPLDISNSHAPGTVYAPEHIRRVAESLEWYSFISQRDLTEFSFYDEGDLVLYPGDIKRSLELISESLSDLKREGRIPIILGGEHTITLGAADILSSKCLIVVFDAHLDLREEYLGSNLNHATVMRRVWENVPSAEFAFVGTRAVTLEELSFAKKEGMEIFTSRMIWKYGLAEAVKKIIKMAENTECVYISFDMDVVDPGFAPGVGTPEPLGLDPHTIVEMVYSLIGKKLVGMDIVEVNPLRDCGEATTSLAAKIVIESIIKYESSKIES</sequence>
<protein>
    <submittedName>
        <fullName evidence="6">Agmatinase</fullName>
        <ecNumber evidence="6">3.5.3.11</ecNumber>
    </submittedName>
</protein>
<dbReference type="InterPro" id="IPR005925">
    <property type="entry name" value="Agmatinase-rel"/>
</dbReference>
<dbReference type="EMBL" id="DSFE01000058">
    <property type="protein sequence ID" value="HEU97740.1"/>
    <property type="molecule type" value="Genomic_DNA"/>
</dbReference>
<feature type="binding site" evidence="4">
    <location>
        <position position="133"/>
    </location>
    <ligand>
        <name>Mn(2+)</name>
        <dbReference type="ChEBI" id="CHEBI:29035"/>
        <label>1</label>
    </ligand>
</feature>
<dbReference type="PROSITE" id="PS51409">
    <property type="entry name" value="ARGINASE_2"/>
    <property type="match status" value="1"/>
</dbReference>
<dbReference type="GO" id="GO:0033389">
    <property type="term" value="P:putrescine biosynthetic process from arginine, via agmatine"/>
    <property type="evidence" value="ECO:0007669"/>
    <property type="project" value="TreeGrafter"/>
</dbReference>
<dbReference type="Gene3D" id="3.40.800.10">
    <property type="entry name" value="Ureohydrolase domain"/>
    <property type="match status" value="1"/>
</dbReference>
<feature type="binding site" evidence="4">
    <location>
        <position position="223"/>
    </location>
    <ligand>
        <name>Mn(2+)</name>
        <dbReference type="ChEBI" id="CHEBI:29035"/>
        <label>1</label>
    </ligand>
</feature>
<feature type="binding site" evidence="4">
    <location>
        <position position="137"/>
    </location>
    <ligand>
        <name>Mn(2+)</name>
        <dbReference type="ChEBI" id="CHEBI:29035"/>
        <label>1</label>
    </ligand>
</feature>
<keyword evidence="2 4" id="KW-0479">Metal-binding</keyword>
<dbReference type="NCBIfam" id="TIGR01230">
    <property type="entry name" value="agmatinase"/>
    <property type="match status" value="1"/>
</dbReference>
<keyword evidence="3 5" id="KW-0378">Hydrolase</keyword>
<comment type="caution">
    <text evidence="6">The sequence shown here is derived from an EMBL/GenBank/DDBJ whole genome shotgun (WGS) entry which is preliminary data.</text>
</comment>
<evidence type="ECO:0000256" key="3">
    <source>
        <dbReference type="ARBA" id="ARBA00022801"/>
    </source>
</evidence>
<dbReference type="Pfam" id="PF00491">
    <property type="entry name" value="Arginase"/>
    <property type="match status" value="1"/>
</dbReference>
<dbReference type="PIRSF" id="PIRSF036979">
    <property type="entry name" value="Arginase"/>
    <property type="match status" value="1"/>
</dbReference>
<dbReference type="PANTHER" id="PTHR11358:SF26">
    <property type="entry name" value="GUANIDINO ACID HYDROLASE, MITOCHONDRIAL"/>
    <property type="match status" value="1"/>
</dbReference>
<evidence type="ECO:0000256" key="4">
    <source>
        <dbReference type="PIRSR" id="PIRSR036979-1"/>
    </source>
</evidence>
<comment type="cofactor">
    <cofactor evidence="4">
        <name>Mn(2+)</name>
        <dbReference type="ChEBI" id="CHEBI:29035"/>
    </cofactor>
    <text evidence="4">Binds 2 manganese ions per subunit.</text>
</comment>
<name>A0A7C2YZD1_9CREN</name>
<comment type="similarity">
    <text evidence="1">Belongs to the arginase family. Agmatinase subfamily.</text>
</comment>
<organism evidence="6">
    <name type="scientific">Fervidicoccus fontis</name>
    <dbReference type="NCBI Taxonomy" id="683846"/>
    <lineage>
        <taxon>Archaea</taxon>
        <taxon>Thermoproteota</taxon>
        <taxon>Thermoprotei</taxon>
        <taxon>Fervidicoccales</taxon>
        <taxon>Fervidicoccaceae</taxon>
        <taxon>Fervidicoccus</taxon>
    </lineage>
</organism>
<dbReference type="Proteomes" id="UP000885664">
    <property type="component" value="Unassembled WGS sequence"/>
</dbReference>
<evidence type="ECO:0000313" key="6">
    <source>
        <dbReference type="EMBL" id="HEU97740.1"/>
    </source>
</evidence>
<accession>A0A7C2YZD1</accession>
<gene>
    <name evidence="6" type="primary">speB</name>
    <name evidence="6" type="ORF">ENO36_02650</name>
</gene>
<feature type="binding site" evidence="4">
    <location>
        <position position="113"/>
    </location>
    <ligand>
        <name>Mn(2+)</name>
        <dbReference type="ChEBI" id="CHEBI:29035"/>
        <label>1</label>
    </ligand>
</feature>
<dbReference type="GO" id="GO:0008783">
    <property type="term" value="F:agmatinase activity"/>
    <property type="evidence" value="ECO:0007669"/>
    <property type="project" value="UniProtKB-EC"/>
</dbReference>
<dbReference type="InterPro" id="IPR020855">
    <property type="entry name" value="Ureohydrolase_Mn_BS"/>
</dbReference>
<reference evidence="6" key="1">
    <citation type="journal article" date="2020" name="mSystems">
        <title>Genome- and Community-Level Interaction Insights into Carbon Utilization and Element Cycling Functions of Hydrothermarchaeota in Hydrothermal Sediment.</title>
        <authorList>
            <person name="Zhou Z."/>
            <person name="Liu Y."/>
            <person name="Xu W."/>
            <person name="Pan J."/>
            <person name="Luo Z.H."/>
            <person name="Li M."/>
        </authorList>
    </citation>
    <scope>NUCLEOTIDE SEQUENCE [LARGE SCALE GENOMIC DNA]</scope>
    <source>
        <strain evidence="6">SpSt-1259</strain>
    </source>
</reference>
<feature type="binding site" evidence="4">
    <location>
        <position position="135"/>
    </location>
    <ligand>
        <name>Mn(2+)</name>
        <dbReference type="ChEBI" id="CHEBI:29035"/>
        <label>1</label>
    </ligand>
</feature>
<dbReference type="InterPro" id="IPR023696">
    <property type="entry name" value="Ureohydrolase_dom_sf"/>
</dbReference>
<dbReference type="EC" id="3.5.3.11" evidence="6"/>
<evidence type="ECO:0000256" key="5">
    <source>
        <dbReference type="RuleBase" id="RU003684"/>
    </source>
</evidence>
<dbReference type="SUPFAM" id="SSF52768">
    <property type="entry name" value="Arginase/deacetylase"/>
    <property type="match status" value="1"/>
</dbReference>
<dbReference type="InterPro" id="IPR006035">
    <property type="entry name" value="Ureohydrolase"/>
</dbReference>
<evidence type="ECO:0000256" key="2">
    <source>
        <dbReference type="ARBA" id="ARBA00022723"/>
    </source>
</evidence>
<proteinExistence type="inferred from homology"/>
<dbReference type="GO" id="GO:0046872">
    <property type="term" value="F:metal ion binding"/>
    <property type="evidence" value="ECO:0007669"/>
    <property type="project" value="UniProtKB-KW"/>
</dbReference>
<dbReference type="AlphaFoldDB" id="A0A7C2YZD1"/>